<evidence type="ECO:0000313" key="4">
    <source>
        <dbReference type="EMBL" id="RCX12064.1"/>
    </source>
</evidence>
<proteinExistence type="predicted"/>
<dbReference type="Pfam" id="PF08719">
    <property type="entry name" value="NADAR"/>
    <property type="match status" value="1"/>
</dbReference>
<dbReference type="Gene3D" id="1.10.357.40">
    <property type="entry name" value="YbiA-like"/>
    <property type="match status" value="1"/>
</dbReference>
<dbReference type="NCBIfam" id="TIGR02464">
    <property type="entry name" value="ribofla_fusion"/>
    <property type="match status" value="1"/>
</dbReference>
<protein>
    <recommendedName>
        <fullName evidence="3">NADAR domain-containing protein</fullName>
    </recommendedName>
</protein>
<dbReference type="InterPro" id="IPR012816">
    <property type="entry name" value="NADAR"/>
</dbReference>
<keyword evidence="5" id="KW-1185">Reference proteome</keyword>
<dbReference type="AlphaFoldDB" id="A0A369AX97"/>
<dbReference type="CDD" id="cd15457">
    <property type="entry name" value="NADAR"/>
    <property type="match status" value="1"/>
</dbReference>
<dbReference type="Proteomes" id="UP000253034">
    <property type="component" value="Unassembled WGS sequence"/>
</dbReference>
<comment type="catalytic activity">
    <reaction evidence="1">
        <text>5-amino-6-(5-phospho-D-ribosylamino)uracil + H2O = 5,6-diaminouracil + D-ribose 5-phosphate</text>
        <dbReference type="Rhea" id="RHEA:55020"/>
        <dbReference type="ChEBI" id="CHEBI:15377"/>
        <dbReference type="ChEBI" id="CHEBI:46252"/>
        <dbReference type="ChEBI" id="CHEBI:58453"/>
        <dbReference type="ChEBI" id="CHEBI:78346"/>
    </reaction>
</comment>
<feature type="domain" description="NADAR" evidence="3">
    <location>
        <begin position="33"/>
        <end position="181"/>
    </location>
</feature>
<dbReference type="EMBL" id="QPJT01000024">
    <property type="protein sequence ID" value="RCX12064.1"/>
    <property type="molecule type" value="Genomic_DNA"/>
</dbReference>
<evidence type="ECO:0000259" key="3">
    <source>
        <dbReference type="Pfam" id="PF08719"/>
    </source>
</evidence>
<evidence type="ECO:0000313" key="5">
    <source>
        <dbReference type="Proteomes" id="UP000253034"/>
    </source>
</evidence>
<gene>
    <name evidence="4" type="ORF">DFR58_12414</name>
</gene>
<evidence type="ECO:0000256" key="1">
    <source>
        <dbReference type="ARBA" id="ARBA00000022"/>
    </source>
</evidence>
<name>A0A369AX97_9FIRM</name>
<dbReference type="RefSeq" id="WP_242987692.1">
    <property type="nucleotide sequence ID" value="NZ_QPJT01000024.1"/>
</dbReference>
<reference evidence="4 5" key="1">
    <citation type="submission" date="2018-07" db="EMBL/GenBank/DDBJ databases">
        <title>Genomic Encyclopedia of Type Strains, Phase IV (KMG-IV): sequencing the most valuable type-strain genomes for metagenomic binning, comparative biology and taxonomic classification.</title>
        <authorList>
            <person name="Goeker M."/>
        </authorList>
    </citation>
    <scope>NUCLEOTIDE SEQUENCE [LARGE SCALE GENOMIC DNA]</scope>
    <source>
        <strain evidence="4 5">DSM 27016</strain>
    </source>
</reference>
<accession>A0A369AX97</accession>
<sequence length="186" mass="21904">MLDIGPQNYIDLTIVGEPYSKKVRNNLMEKFTYFWKSHSPFSQWYMAKFNINGIEFNCAEQYMMYMKAVLFGDEEISQKILKAKMPSQHKALGRKVKNFQQEVWESNCKKIVYDGNYAKFSQNPELKQKLFETKGTIVEASPVDRIWGVGLSEDDPRIKDRRTWRGKNWLGEVLTQLRDDLLKNES</sequence>
<dbReference type="SUPFAM" id="SSF143990">
    <property type="entry name" value="YbiA-like"/>
    <property type="match status" value="1"/>
</dbReference>
<comment type="catalytic activity">
    <reaction evidence="2">
        <text>2,5-diamino-6-hydroxy-4-(5-phosphoribosylamino)-pyrimidine + H2O = 2,5,6-triamino-4-hydroxypyrimidine + D-ribose 5-phosphate</text>
        <dbReference type="Rhea" id="RHEA:23436"/>
        <dbReference type="ChEBI" id="CHEBI:15377"/>
        <dbReference type="ChEBI" id="CHEBI:58614"/>
        <dbReference type="ChEBI" id="CHEBI:78346"/>
        <dbReference type="ChEBI" id="CHEBI:137796"/>
    </reaction>
</comment>
<dbReference type="InterPro" id="IPR037238">
    <property type="entry name" value="YbiA-like_sf"/>
</dbReference>
<evidence type="ECO:0000256" key="2">
    <source>
        <dbReference type="ARBA" id="ARBA00000751"/>
    </source>
</evidence>
<comment type="caution">
    <text evidence="4">The sequence shown here is derived from an EMBL/GenBank/DDBJ whole genome shotgun (WGS) entry which is preliminary data.</text>
</comment>
<organism evidence="4 5">
    <name type="scientific">Anaerobacterium chartisolvens</name>
    <dbReference type="NCBI Taxonomy" id="1297424"/>
    <lineage>
        <taxon>Bacteria</taxon>
        <taxon>Bacillati</taxon>
        <taxon>Bacillota</taxon>
        <taxon>Clostridia</taxon>
        <taxon>Eubacteriales</taxon>
        <taxon>Oscillospiraceae</taxon>
        <taxon>Anaerobacterium</taxon>
    </lineage>
</organism>